<proteinExistence type="predicted"/>
<reference evidence="1 2" key="1">
    <citation type="submission" date="2008-07" db="EMBL/GenBank/DDBJ databases">
        <authorList>
            <person name="Tandeau de Marsac N."/>
            <person name="Ferriera S."/>
            <person name="Johnson J."/>
            <person name="Kravitz S."/>
            <person name="Beeson K."/>
            <person name="Sutton G."/>
            <person name="Rogers Y.-H."/>
            <person name="Friedman R."/>
            <person name="Frazier M."/>
            <person name="Venter J.C."/>
        </authorList>
    </citation>
    <scope>NUCLEOTIDE SEQUENCE [LARGE SCALE GENOMIC DNA]</scope>
    <source>
        <strain evidence="1 2">PCC 7420</strain>
    </source>
</reference>
<evidence type="ECO:0000313" key="2">
    <source>
        <dbReference type="Proteomes" id="UP000003835"/>
    </source>
</evidence>
<sequence length="38" mass="4393">MSQNRRKGIEGVVLFVICHLSFVILEEREKQATSFVID</sequence>
<dbReference type="AlphaFoldDB" id="B4VKN1"/>
<dbReference type="Proteomes" id="UP000003835">
    <property type="component" value="Unassembled WGS sequence"/>
</dbReference>
<gene>
    <name evidence="1" type="ORF">MC7420_3148</name>
</gene>
<dbReference type="HOGENOM" id="CLU_3326794_0_0_3"/>
<accession>B4VKN1</accession>
<keyword evidence="2" id="KW-1185">Reference proteome</keyword>
<name>B4VKN1_9CYAN</name>
<evidence type="ECO:0000313" key="1">
    <source>
        <dbReference type="EMBL" id="EDX77824.1"/>
    </source>
</evidence>
<dbReference type="EMBL" id="DS989843">
    <property type="protein sequence ID" value="EDX77824.1"/>
    <property type="molecule type" value="Genomic_DNA"/>
</dbReference>
<organism evidence="1 2">
    <name type="scientific">Coleofasciculus chthonoplastes PCC 7420</name>
    <dbReference type="NCBI Taxonomy" id="118168"/>
    <lineage>
        <taxon>Bacteria</taxon>
        <taxon>Bacillati</taxon>
        <taxon>Cyanobacteriota</taxon>
        <taxon>Cyanophyceae</taxon>
        <taxon>Coleofasciculales</taxon>
        <taxon>Coleofasciculaceae</taxon>
        <taxon>Coleofasciculus</taxon>
    </lineage>
</organism>
<protein>
    <submittedName>
        <fullName evidence="1">Uncharacterized protein</fullName>
    </submittedName>
</protein>